<evidence type="ECO:0000313" key="7">
    <source>
        <dbReference type="EMBL" id="KZV20042.1"/>
    </source>
</evidence>
<sequence>MSSLQITTYRLNGRNYLQWAQSVKIVICARGKLGFLTGDLPPPATTDPTYSTWLADNSIVLAWLINSMEQNISRRYLWFKTAHEVWDAVRRMYSDLGNASQLFELRSKLKEIKQGSNSVTHYFSELQELWQELDLFLEDSHICAECSNHVRRTLEKERVFDFLAGLNRELDDVRGRIVARDPFPSTDDAFSEVRREELRRKVMLPDTLPLSSSVSEVSALASNKNSSQRQGKRPWCDHCHRPGHTKDKCWEIHGKPPNWQPRKKSDGRSIQAHPAQEQASSSHTSAPFTADQIEQIEKYCRLLREAAINPPSAPTLGSCSLTQSGIANSALISRSSLPWIIDSGASDHMTGASHFFCSYAPCASDMTVKIADGSFSRVHGIGNIIVSKDITLRKVLFVPSLKCNLISVSKLTRDCHCSATFSPGSCHFQDQLSGKTIGSARIHNGLYYLEQSPSDGLQSSLSCVQSRPSSSVPDIMLHHYRLGHPSFPYLSRLFPSLFINKNLHLLRCEYCELAKHTRAPFPKKTYTPSTPFTLIHSDLWGPSKQPTHHGKRWFLTFIDDHTRVTWVYLLHHKSDTASIFHNFHKMIQTQFHTNIRPLRTDNGKEYFNTILDDYLTSHGIIHQSTCVDTPQQNGVSERKNRHLLEVARALMFTMNVPQYLWGDAVLTAAHLINRLPSRPLNFQTPLSLLARSFPHISASKNLPLKTFGCTAFVHIHDHYQSKLDPKAIKTVFLGYSPTQKGYRCYCPRTKKTYISRDVTFFEDTPYFLSPSSPKRETDPDDWWDSPPLLGVNLNTAPDSSSALPPACAPISPQPLSQGGSAQPQEIKVYTRRSKSQGVRDIVNPHHSHEAEPMVDPQPEPPPDLNIPIAIRKGTHACTQHPISNFMSYSNLSSPFFSFISNLDSTALPRSIQEAMAVPEWRAAVLDEIRALKMNNTWTLVELPKGQNVVGCRWVFTVKYRADGSIDRYKARLVAKGFTQTYGIDYTETFAPVAKLNTIRILLSLAANLDWPLHQLDIKNAFLNGDLDEEVYMSQPPRL</sequence>
<keyword evidence="4" id="KW-0378">Hydrolase</keyword>
<dbReference type="Pfam" id="PF22936">
    <property type="entry name" value="Pol_BBD"/>
    <property type="match status" value="1"/>
</dbReference>
<evidence type="ECO:0000256" key="4">
    <source>
        <dbReference type="ARBA" id="ARBA00022801"/>
    </source>
</evidence>
<evidence type="ECO:0000256" key="1">
    <source>
        <dbReference type="ARBA" id="ARBA00022670"/>
    </source>
</evidence>
<dbReference type="SUPFAM" id="SSF53098">
    <property type="entry name" value="Ribonuclease H-like"/>
    <property type="match status" value="1"/>
</dbReference>
<dbReference type="PROSITE" id="PS50994">
    <property type="entry name" value="INTEGRASE"/>
    <property type="match status" value="1"/>
</dbReference>
<name>A0A2Z7AG41_9LAMI</name>
<dbReference type="InterPro" id="IPR054722">
    <property type="entry name" value="PolX-like_BBD"/>
</dbReference>
<dbReference type="OrthoDB" id="913257at2759"/>
<dbReference type="Proteomes" id="UP000250235">
    <property type="component" value="Unassembled WGS sequence"/>
</dbReference>
<dbReference type="InterPro" id="IPR012337">
    <property type="entry name" value="RNaseH-like_sf"/>
</dbReference>
<dbReference type="GO" id="GO:0046872">
    <property type="term" value="F:metal ion binding"/>
    <property type="evidence" value="ECO:0007669"/>
    <property type="project" value="UniProtKB-KW"/>
</dbReference>
<feature type="compositionally biased region" description="Polar residues" evidence="5">
    <location>
        <begin position="277"/>
        <end position="287"/>
    </location>
</feature>
<keyword evidence="2" id="KW-0479">Metal-binding</keyword>
<dbReference type="PANTHER" id="PTHR42648:SF22">
    <property type="entry name" value="REVERSE TRANSCRIPTASE TY1_COPIA-TYPE DOMAIN-CONTAINING PROTEIN"/>
    <property type="match status" value="1"/>
</dbReference>
<keyword evidence="1" id="KW-0645">Protease</keyword>
<dbReference type="GO" id="GO:0004190">
    <property type="term" value="F:aspartic-type endopeptidase activity"/>
    <property type="evidence" value="ECO:0007669"/>
    <property type="project" value="UniProtKB-KW"/>
</dbReference>
<dbReference type="EMBL" id="KV016230">
    <property type="protein sequence ID" value="KZV20042.1"/>
    <property type="molecule type" value="Genomic_DNA"/>
</dbReference>
<evidence type="ECO:0000259" key="6">
    <source>
        <dbReference type="PROSITE" id="PS50994"/>
    </source>
</evidence>
<dbReference type="SUPFAM" id="SSF56672">
    <property type="entry name" value="DNA/RNA polymerases"/>
    <property type="match status" value="1"/>
</dbReference>
<dbReference type="Gene3D" id="3.30.420.10">
    <property type="entry name" value="Ribonuclease H-like superfamily/Ribonuclease H"/>
    <property type="match status" value="1"/>
</dbReference>
<dbReference type="Pfam" id="PF14223">
    <property type="entry name" value="Retrotran_gag_2"/>
    <property type="match status" value="1"/>
</dbReference>
<feature type="compositionally biased region" description="Polar residues" evidence="5">
    <location>
        <begin position="813"/>
        <end position="823"/>
    </location>
</feature>
<feature type="region of interest" description="Disordered" evidence="5">
    <location>
        <begin position="797"/>
        <end position="839"/>
    </location>
</feature>
<evidence type="ECO:0000256" key="3">
    <source>
        <dbReference type="ARBA" id="ARBA00022750"/>
    </source>
</evidence>
<evidence type="ECO:0000256" key="5">
    <source>
        <dbReference type="SAM" id="MobiDB-lite"/>
    </source>
</evidence>
<dbReference type="InterPro" id="IPR013103">
    <property type="entry name" value="RVT_2"/>
</dbReference>
<dbReference type="Pfam" id="PF07727">
    <property type="entry name" value="RVT_2"/>
    <property type="match status" value="1"/>
</dbReference>
<dbReference type="InterPro" id="IPR043502">
    <property type="entry name" value="DNA/RNA_pol_sf"/>
</dbReference>
<keyword evidence="3" id="KW-0064">Aspartyl protease</keyword>
<dbReference type="InterPro" id="IPR025724">
    <property type="entry name" value="GAG-pre-integrase_dom"/>
</dbReference>
<evidence type="ECO:0000256" key="2">
    <source>
        <dbReference type="ARBA" id="ARBA00022723"/>
    </source>
</evidence>
<feature type="compositionally biased region" description="Basic and acidic residues" evidence="5">
    <location>
        <begin position="234"/>
        <end position="254"/>
    </location>
</feature>
<feature type="domain" description="Integrase catalytic" evidence="6">
    <location>
        <begin position="527"/>
        <end position="693"/>
    </location>
</feature>
<dbReference type="GO" id="GO:0003676">
    <property type="term" value="F:nucleic acid binding"/>
    <property type="evidence" value="ECO:0007669"/>
    <property type="project" value="InterPro"/>
</dbReference>
<dbReference type="GO" id="GO:0006508">
    <property type="term" value="P:proteolysis"/>
    <property type="evidence" value="ECO:0007669"/>
    <property type="project" value="UniProtKB-KW"/>
</dbReference>
<dbReference type="PANTHER" id="PTHR42648">
    <property type="entry name" value="TRANSPOSASE, PUTATIVE-RELATED"/>
    <property type="match status" value="1"/>
</dbReference>
<organism evidence="7 8">
    <name type="scientific">Dorcoceras hygrometricum</name>
    <dbReference type="NCBI Taxonomy" id="472368"/>
    <lineage>
        <taxon>Eukaryota</taxon>
        <taxon>Viridiplantae</taxon>
        <taxon>Streptophyta</taxon>
        <taxon>Embryophyta</taxon>
        <taxon>Tracheophyta</taxon>
        <taxon>Spermatophyta</taxon>
        <taxon>Magnoliopsida</taxon>
        <taxon>eudicotyledons</taxon>
        <taxon>Gunneridae</taxon>
        <taxon>Pentapetalae</taxon>
        <taxon>asterids</taxon>
        <taxon>lamiids</taxon>
        <taxon>Lamiales</taxon>
        <taxon>Gesneriaceae</taxon>
        <taxon>Didymocarpoideae</taxon>
        <taxon>Trichosporeae</taxon>
        <taxon>Loxocarpinae</taxon>
        <taxon>Dorcoceras</taxon>
    </lineage>
</organism>
<keyword evidence="8" id="KW-1185">Reference proteome</keyword>
<dbReference type="InterPro" id="IPR039537">
    <property type="entry name" value="Retrotran_Ty1/copia-like"/>
</dbReference>
<dbReference type="InterPro" id="IPR057670">
    <property type="entry name" value="SH3_retrovirus"/>
</dbReference>
<proteinExistence type="predicted"/>
<gene>
    <name evidence="7" type="ORF">F511_15285</name>
</gene>
<dbReference type="Pfam" id="PF00665">
    <property type="entry name" value="rve"/>
    <property type="match status" value="1"/>
</dbReference>
<dbReference type="InterPro" id="IPR001584">
    <property type="entry name" value="Integrase_cat-core"/>
</dbReference>
<evidence type="ECO:0000313" key="8">
    <source>
        <dbReference type="Proteomes" id="UP000250235"/>
    </source>
</evidence>
<dbReference type="InterPro" id="IPR036397">
    <property type="entry name" value="RNaseH_sf"/>
</dbReference>
<protein>
    <recommendedName>
        <fullName evidence="6">Integrase catalytic domain-containing protein</fullName>
    </recommendedName>
</protein>
<feature type="region of interest" description="Disordered" evidence="5">
    <location>
        <begin position="215"/>
        <end position="287"/>
    </location>
</feature>
<dbReference type="Pfam" id="PF13976">
    <property type="entry name" value="gag_pre-integrs"/>
    <property type="match status" value="1"/>
</dbReference>
<accession>A0A2Z7AG41</accession>
<dbReference type="GO" id="GO:0015074">
    <property type="term" value="P:DNA integration"/>
    <property type="evidence" value="ECO:0007669"/>
    <property type="project" value="InterPro"/>
</dbReference>
<reference evidence="7 8" key="1">
    <citation type="journal article" date="2015" name="Proc. Natl. Acad. Sci. U.S.A.">
        <title>The resurrection genome of Boea hygrometrica: A blueprint for survival of dehydration.</title>
        <authorList>
            <person name="Xiao L."/>
            <person name="Yang G."/>
            <person name="Zhang L."/>
            <person name="Yang X."/>
            <person name="Zhao S."/>
            <person name="Ji Z."/>
            <person name="Zhou Q."/>
            <person name="Hu M."/>
            <person name="Wang Y."/>
            <person name="Chen M."/>
            <person name="Xu Y."/>
            <person name="Jin H."/>
            <person name="Xiao X."/>
            <person name="Hu G."/>
            <person name="Bao F."/>
            <person name="Hu Y."/>
            <person name="Wan P."/>
            <person name="Li L."/>
            <person name="Deng X."/>
            <person name="Kuang T."/>
            <person name="Xiang C."/>
            <person name="Zhu J.K."/>
            <person name="Oliver M.J."/>
            <person name="He Y."/>
        </authorList>
    </citation>
    <scope>NUCLEOTIDE SEQUENCE [LARGE SCALE GENOMIC DNA]</scope>
    <source>
        <strain evidence="8">cv. XS01</strain>
    </source>
</reference>
<dbReference type="Pfam" id="PF25597">
    <property type="entry name" value="SH3_retrovirus"/>
    <property type="match status" value="1"/>
</dbReference>
<dbReference type="AlphaFoldDB" id="A0A2Z7AG41"/>